<dbReference type="GO" id="GO:0008218">
    <property type="term" value="P:bioluminescence"/>
    <property type="evidence" value="ECO:0007669"/>
    <property type="project" value="InterPro"/>
</dbReference>
<accession>A0A3S9P1F1</accession>
<dbReference type="OrthoDB" id="1522941at2"/>
<name>A0A3S9P1F1_9BACT</name>
<dbReference type="RefSeq" id="WP_126613067.1">
    <property type="nucleotide sequence ID" value="NZ_CP034562.1"/>
</dbReference>
<evidence type="ECO:0000313" key="3">
    <source>
        <dbReference type="Proteomes" id="UP000267268"/>
    </source>
</evidence>
<evidence type="ECO:0000256" key="1">
    <source>
        <dbReference type="ARBA" id="ARBA00022857"/>
    </source>
</evidence>
<organism evidence="2 3">
    <name type="scientific">Flammeovirga pectinis</name>
    <dbReference type="NCBI Taxonomy" id="2494373"/>
    <lineage>
        <taxon>Bacteria</taxon>
        <taxon>Pseudomonadati</taxon>
        <taxon>Bacteroidota</taxon>
        <taxon>Cytophagia</taxon>
        <taxon>Cytophagales</taxon>
        <taxon>Flammeovirgaceae</taxon>
        <taxon>Flammeovirga</taxon>
    </lineage>
</organism>
<dbReference type="KEGG" id="fll:EI427_06980"/>
<dbReference type="GO" id="GO:0003995">
    <property type="term" value="F:acyl-CoA dehydrogenase activity"/>
    <property type="evidence" value="ECO:0007669"/>
    <property type="project" value="InterPro"/>
</dbReference>
<dbReference type="EMBL" id="CP034562">
    <property type="protein sequence ID" value="AZQ61990.1"/>
    <property type="molecule type" value="Genomic_DNA"/>
</dbReference>
<sequence>MKLQDRIDAFVALGDKLRTLDEETASMLTRRANDGNGWFDNNTVSNAITGITKMLERDVLNKWVTKYPSTNDATPQRVLIVMAGNIPAVGFHDALCTLITGNILMAKLSSSDTFLMTILFTWLKEIEPRFNDKIVILDAPIKEIDKVIATGSDNSSRYFVKYFDKYPNIIRQNRSSIAVVRGDESKEALTKLTSDIFLYYGLGCRNISKIYTPKGYDHTLLMAALEDAAKETIINHKYANNYDYNKSIYLINKVKHLDNGGLILTESTEMVSPISVLYYETYENGQDLKDKIDQNKEKIQCIVTEGRWLANSEDFGLAQFPTVDTYADEIDTMEFLSPILA</sequence>
<dbReference type="AlphaFoldDB" id="A0A3S9P1F1"/>
<keyword evidence="3" id="KW-1185">Reference proteome</keyword>
<evidence type="ECO:0000313" key="2">
    <source>
        <dbReference type="EMBL" id="AZQ61990.1"/>
    </source>
</evidence>
<gene>
    <name evidence="2" type="ORF">EI427_06980</name>
</gene>
<dbReference type="Proteomes" id="UP000267268">
    <property type="component" value="Chromosome 1"/>
</dbReference>
<dbReference type="Pfam" id="PF05893">
    <property type="entry name" value="LuxC"/>
    <property type="match status" value="1"/>
</dbReference>
<dbReference type="InterPro" id="IPR016161">
    <property type="entry name" value="Ald_DH/histidinol_DH"/>
</dbReference>
<dbReference type="SUPFAM" id="SSF53720">
    <property type="entry name" value="ALDH-like"/>
    <property type="match status" value="1"/>
</dbReference>
<keyword evidence="1" id="KW-0521">NADP</keyword>
<protein>
    <submittedName>
        <fullName evidence="2">Acyl-CoA reductase</fullName>
    </submittedName>
</protein>
<reference evidence="2 3" key="1">
    <citation type="submission" date="2018-12" db="EMBL/GenBank/DDBJ databases">
        <title>Flammeovirga pectinis sp. nov., isolated from the gut of the Korean scallop, Patinopecten yessoensis.</title>
        <authorList>
            <person name="Bae J.-W."/>
            <person name="Jeong Y.-S."/>
            <person name="Kang W."/>
        </authorList>
    </citation>
    <scope>NUCLEOTIDE SEQUENCE [LARGE SCALE GENOMIC DNA]</scope>
    <source>
        <strain evidence="2 3">L12M1</strain>
    </source>
</reference>
<dbReference type="InterPro" id="IPR008670">
    <property type="entry name" value="CoA_reduct_LuxC"/>
</dbReference>
<proteinExistence type="predicted"/>